<gene>
    <name evidence="4" type="ORF">GFD21_01145</name>
</gene>
<protein>
    <recommendedName>
        <fullName evidence="3">SWIM-type domain-containing protein</fullName>
    </recommendedName>
</protein>
<evidence type="ECO:0000259" key="3">
    <source>
        <dbReference type="PROSITE" id="PS50966"/>
    </source>
</evidence>
<feature type="region of interest" description="Disordered" evidence="2">
    <location>
        <begin position="157"/>
        <end position="180"/>
    </location>
</feature>
<organism evidence="4 5">
    <name type="scientific">Bifidobacterium platyrrhinorum</name>
    <dbReference type="NCBI Taxonomy" id="2661628"/>
    <lineage>
        <taxon>Bacteria</taxon>
        <taxon>Bacillati</taxon>
        <taxon>Actinomycetota</taxon>
        <taxon>Actinomycetes</taxon>
        <taxon>Bifidobacteriales</taxon>
        <taxon>Bifidobacteriaceae</taxon>
        <taxon>Bifidobacterium</taxon>
    </lineage>
</organism>
<sequence length="396" mass="45272">MCHMDDDFHSLFEPRMLDRGEAYYDAGRVDRPEEVAGGLWHAVVRGSEDYQVDVRLRHGRLVSAACTCPYARRNTSYCKHVAGVMFAMDAGSRHAGEPEGIFPGEASRCVEEYLGNEFPGRGRMKEMDWRTVRILLEKMYRLPDLDGMLAHSFMTASREKGPGRGGPASGAMRSMSPGMSPTRLDELPHAWLTLLEAAYEHLHDEKGLRRLYAYYILIARTDPESTYVGRLRRLSGDHWREDRDMIVALYERHGCDLPEGLENPAYERLLREERLPEAAFLYADDNSRDVMMRMLDVIAWDPECAWMAKHRLLETLHDSDSDIYADDGTRSVGRVGRWIRRIESAYGYDEARAICTSIIGMFPRRMNLRHELSEYLVDEHDACARMNGAVGAVSRP</sequence>
<comment type="caution">
    <text evidence="4">The sequence shown here is derived from an EMBL/GenBank/DDBJ whole genome shotgun (WGS) entry which is preliminary data.</text>
</comment>
<keyword evidence="1" id="KW-0863">Zinc-finger</keyword>
<dbReference type="RefSeq" id="WP_163196081.1">
    <property type="nucleotide sequence ID" value="NZ_WHZV01000001.1"/>
</dbReference>
<proteinExistence type="predicted"/>
<dbReference type="InterPro" id="IPR007527">
    <property type="entry name" value="Znf_SWIM"/>
</dbReference>
<reference evidence="4 5" key="1">
    <citation type="submission" date="2019-10" db="EMBL/GenBank/DDBJ databases">
        <title>Bifidobacterium from non-human primates.</title>
        <authorList>
            <person name="Modesto M."/>
        </authorList>
    </citation>
    <scope>NUCLEOTIDE SEQUENCE [LARGE SCALE GENOMIC DNA]</scope>
    <source>
        <strain evidence="4 5">SMA15</strain>
    </source>
</reference>
<evidence type="ECO:0000313" key="4">
    <source>
        <dbReference type="EMBL" id="NEG54409.1"/>
    </source>
</evidence>
<dbReference type="Pfam" id="PF04434">
    <property type="entry name" value="SWIM"/>
    <property type="match status" value="1"/>
</dbReference>
<evidence type="ECO:0000256" key="2">
    <source>
        <dbReference type="SAM" id="MobiDB-lite"/>
    </source>
</evidence>
<keyword evidence="1" id="KW-0479">Metal-binding</keyword>
<keyword evidence="5" id="KW-1185">Reference proteome</keyword>
<dbReference type="Proteomes" id="UP000483293">
    <property type="component" value="Unassembled WGS sequence"/>
</dbReference>
<dbReference type="AlphaFoldDB" id="A0A6L9SQX4"/>
<dbReference type="EMBL" id="WHZV01000001">
    <property type="protein sequence ID" value="NEG54409.1"/>
    <property type="molecule type" value="Genomic_DNA"/>
</dbReference>
<feature type="domain" description="SWIM-type" evidence="3">
    <location>
        <begin position="50"/>
        <end position="89"/>
    </location>
</feature>
<keyword evidence="1" id="KW-0862">Zinc</keyword>
<dbReference type="PROSITE" id="PS50966">
    <property type="entry name" value="ZF_SWIM"/>
    <property type="match status" value="1"/>
</dbReference>
<dbReference type="GO" id="GO:0008270">
    <property type="term" value="F:zinc ion binding"/>
    <property type="evidence" value="ECO:0007669"/>
    <property type="project" value="UniProtKB-KW"/>
</dbReference>
<name>A0A6L9SQX4_9BIFI</name>
<evidence type="ECO:0000256" key="1">
    <source>
        <dbReference type="PROSITE-ProRule" id="PRU00325"/>
    </source>
</evidence>
<evidence type="ECO:0000313" key="5">
    <source>
        <dbReference type="Proteomes" id="UP000483293"/>
    </source>
</evidence>
<accession>A0A6L9SQX4</accession>